<evidence type="ECO:0000313" key="2">
    <source>
        <dbReference type="Proteomes" id="UP001062846"/>
    </source>
</evidence>
<name>A0ACC0NDU9_RHOML</name>
<accession>A0ACC0NDU9</accession>
<protein>
    <submittedName>
        <fullName evidence="1">Uncharacterized protein</fullName>
    </submittedName>
</protein>
<reference evidence="1" key="1">
    <citation type="submission" date="2022-02" db="EMBL/GenBank/DDBJ databases">
        <title>Plant Genome Project.</title>
        <authorList>
            <person name="Zhang R.-G."/>
        </authorList>
    </citation>
    <scope>NUCLEOTIDE SEQUENCE</scope>
    <source>
        <strain evidence="1">AT1</strain>
    </source>
</reference>
<gene>
    <name evidence="1" type="ORF">RHMOL_Rhmol06G0124500</name>
</gene>
<organism evidence="1 2">
    <name type="scientific">Rhododendron molle</name>
    <name type="common">Chinese azalea</name>
    <name type="synonym">Azalea mollis</name>
    <dbReference type="NCBI Taxonomy" id="49168"/>
    <lineage>
        <taxon>Eukaryota</taxon>
        <taxon>Viridiplantae</taxon>
        <taxon>Streptophyta</taxon>
        <taxon>Embryophyta</taxon>
        <taxon>Tracheophyta</taxon>
        <taxon>Spermatophyta</taxon>
        <taxon>Magnoliopsida</taxon>
        <taxon>eudicotyledons</taxon>
        <taxon>Gunneridae</taxon>
        <taxon>Pentapetalae</taxon>
        <taxon>asterids</taxon>
        <taxon>Ericales</taxon>
        <taxon>Ericaceae</taxon>
        <taxon>Ericoideae</taxon>
        <taxon>Rhodoreae</taxon>
        <taxon>Rhododendron</taxon>
    </lineage>
</organism>
<evidence type="ECO:0000313" key="1">
    <source>
        <dbReference type="EMBL" id="KAI8550658.1"/>
    </source>
</evidence>
<sequence>MSDDWYEPSHRGRVLAFKWLGKRRFCPRFRPLDADHTMGTYVSDPTARYMTLHFPRDPSDATRRRLVCGGAGVSSHCSSSSRAPNSSRGLSLTLDHRNQIRALDDSRRGLENDRGLETPKSDDHFVLNIRSPSFPLGI</sequence>
<comment type="caution">
    <text evidence="1">The sequence shown here is derived from an EMBL/GenBank/DDBJ whole genome shotgun (WGS) entry which is preliminary data.</text>
</comment>
<proteinExistence type="predicted"/>
<dbReference type="EMBL" id="CM046393">
    <property type="protein sequence ID" value="KAI8550658.1"/>
    <property type="molecule type" value="Genomic_DNA"/>
</dbReference>
<keyword evidence="2" id="KW-1185">Reference proteome</keyword>
<dbReference type="Proteomes" id="UP001062846">
    <property type="component" value="Chromosome 6"/>
</dbReference>